<evidence type="ECO:0000313" key="1">
    <source>
        <dbReference type="EMBL" id="GAG94057.1"/>
    </source>
</evidence>
<organism evidence="1">
    <name type="scientific">marine sediment metagenome</name>
    <dbReference type="NCBI Taxonomy" id="412755"/>
    <lineage>
        <taxon>unclassified sequences</taxon>
        <taxon>metagenomes</taxon>
        <taxon>ecological metagenomes</taxon>
    </lineage>
</organism>
<dbReference type="AlphaFoldDB" id="X1CM40"/>
<dbReference type="EMBL" id="BART01023566">
    <property type="protein sequence ID" value="GAG94057.1"/>
    <property type="molecule type" value="Genomic_DNA"/>
</dbReference>
<name>X1CM40_9ZZZZ</name>
<sequence>MKTLKIEERGTMLTDYFCGTPGVILPIYIDNKTTCKTVLDNLEEEINLVWDHIEYTAEYHDFPIDKLEYYIAEQIAEMSNYVMVNGKTNE</sequence>
<feature type="non-terminal residue" evidence="1">
    <location>
        <position position="90"/>
    </location>
</feature>
<gene>
    <name evidence="1" type="ORF">S01H4_42832</name>
</gene>
<reference evidence="1" key="1">
    <citation type="journal article" date="2014" name="Front. Microbiol.">
        <title>High frequency of phylogenetically diverse reductive dehalogenase-homologous genes in deep subseafloor sedimentary metagenomes.</title>
        <authorList>
            <person name="Kawai M."/>
            <person name="Futagami T."/>
            <person name="Toyoda A."/>
            <person name="Takaki Y."/>
            <person name="Nishi S."/>
            <person name="Hori S."/>
            <person name="Arai W."/>
            <person name="Tsubouchi T."/>
            <person name="Morono Y."/>
            <person name="Uchiyama I."/>
            <person name="Ito T."/>
            <person name="Fujiyama A."/>
            <person name="Inagaki F."/>
            <person name="Takami H."/>
        </authorList>
    </citation>
    <scope>NUCLEOTIDE SEQUENCE</scope>
    <source>
        <strain evidence="1">Expedition CK06-06</strain>
    </source>
</reference>
<protein>
    <submittedName>
        <fullName evidence="1">Uncharacterized protein</fullName>
    </submittedName>
</protein>
<proteinExistence type="predicted"/>
<accession>X1CM40</accession>
<comment type="caution">
    <text evidence="1">The sequence shown here is derived from an EMBL/GenBank/DDBJ whole genome shotgun (WGS) entry which is preliminary data.</text>
</comment>